<evidence type="ECO:0000256" key="1">
    <source>
        <dbReference type="ARBA" id="ARBA00004571"/>
    </source>
</evidence>
<dbReference type="GO" id="GO:0009279">
    <property type="term" value="C:cell outer membrane"/>
    <property type="evidence" value="ECO:0007669"/>
    <property type="project" value="UniProtKB-SubCell"/>
</dbReference>
<dbReference type="InterPro" id="IPR037066">
    <property type="entry name" value="Plug_dom_sf"/>
</dbReference>
<dbReference type="eggNOG" id="COG1629">
    <property type="taxonomic scope" value="Bacteria"/>
</dbReference>
<dbReference type="InterPro" id="IPR023996">
    <property type="entry name" value="TonB-dep_OMP_SusC/RagA"/>
</dbReference>
<organism evidence="9 10">
    <name type="scientific">Niabella soli DSM 19437</name>
    <dbReference type="NCBI Taxonomy" id="929713"/>
    <lineage>
        <taxon>Bacteria</taxon>
        <taxon>Pseudomonadati</taxon>
        <taxon>Bacteroidota</taxon>
        <taxon>Chitinophagia</taxon>
        <taxon>Chitinophagales</taxon>
        <taxon>Chitinophagaceae</taxon>
        <taxon>Niabella</taxon>
    </lineage>
</organism>
<dbReference type="Gene3D" id="2.40.170.20">
    <property type="entry name" value="TonB-dependent receptor, beta-barrel domain"/>
    <property type="match status" value="1"/>
</dbReference>
<dbReference type="STRING" id="929713.NIASO_17325"/>
<dbReference type="InterPro" id="IPR036942">
    <property type="entry name" value="Beta-barrel_TonB_sf"/>
</dbReference>
<dbReference type="AlphaFoldDB" id="W0F4R8"/>
<dbReference type="Gene3D" id="2.60.40.1120">
    <property type="entry name" value="Carboxypeptidase-like, regulatory domain"/>
    <property type="match status" value="1"/>
</dbReference>
<name>W0F4R8_9BACT</name>
<dbReference type="Pfam" id="PF07715">
    <property type="entry name" value="Plug"/>
    <property type="match status" value="1"/>
</dbReference>
<dbReference type="PROSITE" id="PS52016">
    <property type="entry name" value="TONB_DEPENDENT_REC_3"/>
    <property type="match status" value="1"/>
</dbReference>
<evidence type="ECO:0000259" key="8">
    <source>
        <dbReference type="Pfam" id="PF07715"/>
    </source>
</evidence>
<comment type="subcellular location">
    <subcellularLocation>
        <location evidence="1 7">Cell outer membrane</location>
        <topology evidence="1 7">Multi-pass membrane protein</topology>
    </subcellularLocation>
</comment>
<evidence type="ECO:0000256" key="4">
    <source>
        <dbReference type="ARBA" id="ARBA00022692"/>
    </source>
</evidence>
<keyword evidence="2 7" id="KW-0813">Transport</keyword>
<dbReference type="InterPro" id="IPR012910">
    <property type="entry name" value="Plug_dom"/>
</dbReference>
<accession>W0F4R8</accession>
<dbReference type="Gene3D" id="2.170.130.10">
    <property type="entry name" value="TonB-dependent receptor, plug domain"/>
    <property type="match status" value="1"/>
</dbReference>
<evidence type="ECO:0000313" key="10">
    <source>
        <dbReference type="Proteomes" id="UP000003586"/>
    </source>
</evidence>
<dbReference type="PROSITE" id="PS00018">
    <property type="entry name" value="EF_HAND_1"/>
    <property type="match status" value="1"/>
</dbReference>
<dbReference type="Pfam" id="PF13715">
    <property type="entry name" value="CarbopepD_reg_2"/>
    <property type="match status" value="1"/>
</dbReference>
<comment type="similarity">
    <text evidence="7">Belongs to the TonB-dependent receptor family.</text>
</comment>
<sequence>MFKDIQTIAMKSIALFCFFSLCLWGSVGLNAQTSRTITGTVVSADLQPIAGASIVVKGTTLGTITDTTGAFSIRLPQNAGTLAVSALGFKEREIIPGKDLHITVTLDPRSDPLNEVVVIAYGKQSRSTITTSVSKVGSQEFKNAPGVNPLVQLQGKVAGVSLQLSDGQPGANPQIFIRGGSSTSPESDAPLLIVDGIVGQMRNISDLNPDDIESMEILKDAASTALYGARAANGVIIVTTKKGAAGKPKINVKFSTGQDQQAKKYNFLNAHDYIYVTRKNIAAYNTTNPQLYLSGGTYGMSTGNPRNTKNTLEFLDVYIRDYGEDYVADLINNQGWETMDDPATGKKLIFKNTNFEDVTYQTANRFDVDASVSGGSDKYTYYMGLGHNNQDGIVYGTYYKGYNGLFNGTMKLSNKWSMNTSFSFQLRNSNAPNNYTNVVNRSIKTPPTYRLRFEDGTPAPGEGISSFLPRLYEVYYKEKYTDVKVYRYTSKVGANWDILPGLSFAPTFYYFTTEGIENRYEGFSTVYKNRNASANHNFDRQTQIDGLLSYNKKIGQGHHLNTVLGTSYINNYAYRLSASGRGAPTDYITTLNATVPETQRTSSTKSSEAMISYFGRADYDYKSRYMLSASLRMDGSSRFAEKKRQAFFPGVSAGWNVHKEKFWEPALKTVSSLKLRSSFGLVGNNNIGTYDAYGQYATGYNYDAQAGILNTTLKNDILVWEKTASFDAGADIGFLNNRVTLILDYYNKLTSNRLFDKPLDATTGFSSIKSNYGSIRNSGFEIELEALPVQTKNFSWKVNATFSYNKGVVVKLPANGEDKNRVGGNYVYDPASGTYKKVGGFAEGERFGQRWAYHLLGAYATDEDAANAPRDLNASGRVKLGGDAIWDDLDGNGIIDNNDMIFMGYIRPNKMGGFVNTITYKSLSLRLVGDWATGHVIDNKFKADIMGSARNNNSALPDVLGPDVWKQQGDRATIPKYTVQSDYDYNFRNHLRWDNGIGNSDGSNNSLYYSKGDFLAFREVTISYRFPQKLINRIFLQNLEAFGSVYNLGYLTHYSGLMPEVYTGSDPGLYPRPRQVIFGINATF</sequence>
<dbReference type="InterPro" id="IPR023997">
    <property type="entry name" value="TonB-dep_OMP_SusC/RagA_CS"/>
</dbReference>
<evidence type="ECO:0000256" key="7">
    <source>
        <dbReference type="PROSITE-ProRule" id="PRU01360"/>
    </source>
</evidence>
<keyword evidence="4 7" id="KW-0812">Transmembrane</keyword>
<evidence type="ECO:0000256" key="3">
    <source>
        <dbReference type="ARBA" id="ARBA00022452"/>
    </source>
</evidence>
<keyword evidence="3 7" id="KW-1134">Transmembrane beta strand</keyword>
<proteinExistence type="inferred from homology"/>
<dbReference type="OrthoDB" id="9768177at2"/>
<dbReference type="InterPro" id="IPR008969">
    <property type="entry name" value="CarboxyPept-like_regulatory"/>
</dbReference>
<gene>
    <name evidence="9" type="ORF">NIASO_17325</name>
</gene>
<dbReference type="InterPro" id="IPR039426">
    <property type="entry name" value="TonB-dep_rcpt-like"/>
</dbReference>
<keyword evidence="10" id="KW-1185">Reference proteome</keyword>
<keyword evidence="6 7" id="KW-0998">Cell outer membrane</keyword>
<dbReference type="HOGENOM" id="CLU_004317_0_1_10"/>
<protein>
    <submittedName>
        <fullName evidence="9">TonB-linked outer membrane protein</fullName>
    </submittedName>
</protein>
<reference evidence="9 10" key="1">
    <citation type="submission" date="2013-12" db="EMBL/GenBank/DDBJ databases">
        <authorList>
            <consortium name="DOE Joint Genome Institute"/>
            <person name="Eisen J."/>
            <person name="Huntemann M."/>
            <person name="Han J."/>
            <person name="Chen A."/>
            <person name="Kyrpides N."/>
            <person name="Mavromatis K."/>
            <person name="Markowitz V."/>
            <person name="Palaniappan K."/>
            <person name="Ivanova N."/>
            <person name="Schaumberg A."/>
            <person name="Pati A."/>
            <person name="Liolios K."/>
            <person name="Nordberg H.P."/>
            <person name="Cantor M.N."/>
            <person name="Hua S.X."/>
            <person name="Woyke T."/>
        </authorList>
    </citation>
    <scope>NUCLEOTIDE SEQUENCE [LARGE SCALE GENOMIC DNA]</scope>
    <source>
        <strain evidence="10">DSM 19437</strain>
    </source>
</reference>
<dbReference type="SUPFAM" id="SSF56935">
    <property type="entry name" value="Porins"/>
    <property type="match status" value="1"/>
</dbReference>
<dbReference type="SUPFAM" id="SSF49464">
    <property type="entry name" value="Carboxypeptidase regulatory domain-like"/>
    <property type="match status" value="1"/>
</dbReference>
<evidence type="ECO:0000256" key="6">
    <source>
        <dbReference type="ARBA" id="ARBA00023237"/>
    </source>
</evidence>
<dbReference type="NCBIfam" id="TIGR04056">
    <property type="entry name" value="OMP_RagA_SusC"/>
    <property type="match status" value="1"/>
</dbReference>
<evidence type="ECO:0000313" key="9">
    <source>
        <dbReference type="EMBL" id="AHF16454.1"/>
    </source>
</evidence>
<evidence type="ECO:0000256" key="2">
    <source>
        <dbReference type="ARBA" id="ARBA00022448"/>
    </source>
</evidence>
<evidence type="ECO:0000256" key="5">
    <source>
        <dbReference type="ARBA" id="ARBA00023136"/>
    </source>
</evidence>
<keyword evidence="5 7" id="KW-0472">Membrane</keyword>
<feature type="domain" description="TonB-dependent receptor plug" evidence="8">
    <location>
        <begin position="127"/>
        <end position="235"/>
    </location>
</feature>
<dbReference type="InterPro" id="IPR018247">
    <property type="entry name" value="EF_Hand_1_Ca_BS"/>
</dbReference>
<dbReference type="NCBIfam" id="TIGR04057">
    <property type="entry name" value="SusC_RagA_signa"/>
    <property type="match status" value="1"/>
</dbReference>
<dbReference type="EMBL" id="CP007035">
    <property type="protein sequence ID" value="AHF16454.1"/>
    <property type="molecule type" value="Genomic_DNA"/>
</dbReference>
<dbReference type="Proteomes" id="UP000003586">
    <property type="component" value="Chromosome"/>
</dbReference>
<dbReference type="KEGG" id="nso:NIASO_17325"/>